<proteinExistence type="predicted"/>
<dbReference type="Proteomes" id="UP000749040">
    <property type="component" value="Unassembled WGS sequence"/>
</dbReference>
<protein>
    <submittedName>
        <fullName evidence="1">Acyl-CoA carboxylase subunit epsilon</fullName>
    </submittedName>
</protein>
<organism evidence="1 2">
    <name type="scientific">Actinacidiphila acididurans</name>
    <dbReference type="NCBI Taxonomy" id="2784346"/>
    <lineage>
        <taxon>Bacteria</taxon>
        <taxon>Bacillati</taxon>
        <taxon>Actinomycetota</taxon>
        <taxon>Actinomycetes</taxon>
        <taxon>Kitasatosporales</taxon>
        <taxon>Streptomycetaceae</taxon>
        <taxon>Actinacidiphila</taxon>
    </lineage>
</organism>
<sequence>MMTESNDFRPLRVERGNPSPEELAALVSVLLARTAGGSALASAPVPTARWRRQERVYIFTAPRVWRAYERVGG</sequence>
<comment type="caution">
    <text evidence="1">The sequence shown here is derived from an EMBL/GenBank/DDBJ whole genome shotgun (WGS) entry which is preliminary data.</text>
</comment>
<dbReference type="InterPro" id="IPR032716">
    <property type="entry name" value="ACC_epsilon"/>
</dbReference>
<gene>
    <name evidence="1" type="ORF">ITX44_02765</name>
</gene>
<accession>A0ABS2TNB3</accession>
<name>A0ABS2TNB3_9ACTN</name>
<dbReference type="Pfam" id="PF13822">
    <property type="entry name" value="ACC_epsilon"/>
    <property type="match status" value="1"/>
</dbReference>
<reference evidence="1 2" key="1">
    <citation type="submission" date="2021-01" db="EMBL/GenBank/DDBJ databases">
        <title>Streptomyces acididurans sp. nov., isolated from a peat swamp forest soil.</title>
        <authorList>
            <person name="Chantavorakit T."/>
            <person name="Duangmal K."/>
        </authorList>
    </citation>
    <scope>NUCLEOTIDE SEQUENCE [LARGE SCALE GENOMIC DNA]</scope>
    <source>
        <strain evidence="1 2">KK5PA1</strain>
    </source>
</reference>
<keyword evidence="2" id="KW-1185">Reference proteome</keyword>
<dbReference type="EMBL" id="JADKYB010000001">
    <property type="protein sequence ID" value="MBM9503468.1"/>
    <property type="molecule type" value="Genomic_DNA"/>
</dbReference>
<evidence type="ECO:0000313" key="1">
    <source>
        <dbReference type="EMBL" id="MBM9503468.1"/>
    </source>
</evidence>
<evidence type="ECO:0000313" key="2">
    <source>
        <dbReference type="Proteomes" id="UP000749040"/>
    </source>
</evidence>